<accession>A0A1D8JGZ5</accession>
<dbReference type="SUPFAM" id="SSF56300">
    <property type="entry name" value="Metallo-dependent phosphatases"/>
    <property type="match status" value="1"/>
</dbReference>
<comment type="similarity">
    <text evidence="1">Belongs to the metallophosphoesterase superfamily. YfcE family.</text>
</comment>
<gene>
    <name evidence="3" type="ORF">BI350_10720</name>
</gene>
<name>A0A1D8JGZ5_9BACL</name>
<dbReference type="KEGG" id="surl:BI350_10720"/>
<feature type="domain" description="Calcineurin-like phosphoesterase" evidence="2">
    <location>
        <begin position="1"/>
        <end position="179"/>
    </location>
</feature>
<reference evidence="3 4" key="1">
    <citation type="submission" date="2016-09" db="EMBL/GenBank/DDBJ databases">
        <title>Complete genome sequence of the Lysinibacillus sphaericus LMG 22257, a specie of Bacillus with ureolytic activity that can effectively biodeposit calcium carbonate.</title>
        <authorList>
            <person name="Yan W."/>
        </authorList>
    </citation>
    <scope>NUCLEOTIDE SEQUENCE [LARGE SCALE GENOMIC DNA]</scope>
    <source>
        <strain evidence="3 4">LMG 22257</strain>
    </source>
</reference>
<dbReference type="AlphaFoldDB" id="A0A1D8JGZ5"/>
<dbReference type="Pfam" id="PF12850">
    <property type="entry name" value="Metallophos_2"/>
    <property type="match status" value="1"/>
</dbReference>
<dbReference type="RefSeq" id="WP_075528111.1">
    <property type="nucleotide sequence ID" value="NZ_CP017560.1"/>
</dbReference>
<dbReference type="InterPro" id="IPR029052">
    <property type="entry name" value="Metallo-depent_PP-like"/>
</dbReference>
<sequence length="196" mass="22380">MKYAIFGDIHSSIEDLDQVLEHIEHISPEAKLIGTGDLFECTISKKDITDKKFTQLNHVMLNPDGFEDRLTFPSVKGNQEERIIQITETNNPLRDKLVELPETIMIENAQVIHGHQWKWGGEPWALIAAEVNDSLVFYGHSHTSILTIDDIQQKIVWGHPYDVSGEQVLVNVGAVIGEREWVLYEADREKVTFYKA</sequence>
<protein>
    <recommendedName>
        <fullName evidence="2">Calcineurin-like phosphoesterase domain-containing protein</fullName>
    </recommendedName>
</protein>
<dbReference type="InterPro" id="IPR024654">
    <property type="entry name" value="Calcineurin-like_PHP_lpxH"/>
</dbReference>
<evidence type="ECO:0000256" key="1">
    <source>
        <dbReference type="ARBA" id="ARBA00008950"/>
    </source>
</evidence>
<proteinExistence type="inferred from homology"/>
<evidence type="ECO:0000313" key="4">
    <source>
        <dbReference type="Proteomes" id="UP000185746"/>
    </source>
</evidence>
<keyword evidence="4" id="KW-1185">Reference proteome</keyword>
<dbReference type="Proteomes" id="UP000185746">
    <property type="component" value="Chromosome"/>
</dbReference>
<evidence type="ECO:0000313" key="3">
    <source>
        <dbReference type="EMBL" id="AOV07963.1"/>
    </source>
</evidence>
<organism evidence="3 4">
    <name type="scientific">Sporosarcina ureilytica</name>
    <dbReference type="NCBI Taxonomy" id="298596"/>
    <lineage>
        <taxon>Bacteria</taxon>
        <taxon>Bacillati</taxon>
        <taxon>Bacillota</taxon>
        <taxon>Bacilli</taxon>
        <taxon>Bacillales</taxon>
        <taxon>Caryophanaceae</taxon>
        <taxon>Sporosarcina</taxon>
    </lineage>
</organism>
<dbReference type="Gene3D" id="3.60.21.10">
    <property type="match status" value="1"/>
</dbReference>
<evidence type="ECO:0000259" key="2">
    <source>
        <dbReference type="Pfam" id="PF12850"/>
    </source>
</evidence>
<dbReference type="EMBL" id="CP017560">
    <property type="protein sequence ID" value="AOV07963.1"/>
    <property type="molecule type" value="Genomic_DNA"/>
</dbReference>